<name>A0A6H5I9B6_9HYME</name>
<dbReference type="Proteomes" id="UP000479190">
    <property type="component" value="Unassembled WGS sequence"/>
</dbReference>
<gene>
    <name evidence="1" type="ORF">TBRA_LOCUS4217</name>
</gene>
<sequence>MLNVAKSERAAAAERAHRVCSCSLSKKEDRHSSTTSKAKFAIPAPGTVARGPACARERGDWCYCS</sequence>
<proteinExistence type="predicted"/>
<evidence type="ECO:0000313" key="1">
    <source>
        <dbReference type="EMBL" id="CAB0032273.1"/>
    </source>
</evidence>
<accession>A0A6H5I9B6</accession>
<protein>
    <submittedName>
        <fullName evidence="1">Uncharacterized protein</fullName>
    </submittedName>
</protein>
<dbReference type="EMBL" id="CADCXV010000672">
    <property type="protein sequence ID" value="CAB0032273.1"/>
    <property type="molecule type" value="Genomic_DNA"/>
</dbReference>
<organism evidence="1 2">
    <name type="scientific">Trichogramma brassicae</name>
    <dbReference type="NCBI Taxonomy" id="86971"/>
    <lineage>
        <taxon>Eukaryota</taxon>
        <taxon>Metazoa</taxon>
        <taxon>Ecdysozoa</taxon>
        <taxon>Arthropoda</taxon>
        <taxon>Hexapoda</taxon>
        <taxon>Insecta</taxon>
        <taxon>Pterygota</taxon>
        <taxon>Neoptera</taxon>
        <taxon>Endopterygota</taxon>
        <taxon>Hymenoptera</taxon>
        <taxon>Apocrita</taxon>
        <taxon>Proctotrupomorpha</taxon>
        <taxon>Chalcidoidea</taxon>
        <taxon>Trichogrammatidae</taxon>
        <taxon>Trichogramma</taxon>
    </lineage>
</organism>
<reference evidence="1 2" key="1">
    <citation type="submission" date="2020-02" db="EMBL/GenBank/DDBJ databases">
        <authorList>
            <person name="Ferguson B K."/>
        </authorList>
    </citation>
    <scope>NUCLEOTIDE SEQUENCE [LARGE SCALE GENOMIC DNA]</scope>
</reference>
<evidence type="ECO:0000313" key="2">
    <source>
        <dbReference type="Proteomes" id="UP000479190"/>
    </source>
</evidence>
<dbReference type="AlphaFoldDB" id="A0A6H5I9B6"/>
<keyword evidence="2" id="KW-1185">Reference proteome</keyword>